<dbReference type="CDD" id="cd06127">
    <property type="entry name" value="DEDDh"/>
    <property type="match status" value="1"/>
</dbReference>
<evidence type="ECO:0000313" key="3">
    <source>
        <dbReference type="EMBL" id="ABZ83025.1"/>
    </source>
</evidence>
<dbReference type="SMART" id="SM00479">
    <property type="entry name" value="EXOIII"/>
    <property type="match status" value="1"/>
</dbReference>
<feature type="domain" description="Exonuclease" evidence="2">
    <location>
        <begin position="61"/>
        <end position="236"/>
    </location>
</feature>
<protein>
    <submittedName>
        <fullName evidence="3">DNA polymerase iii polc-type</fullName>
    </submittedName>
</protein>
<dbReference type="NCBIfam" id="TIGR00573">
    <property type="entry name" value="dnaq"/>
    <property type="match status" value="1"/>
</dbReference>
<dbReference type="InterPro" id="IPR036397">
    <property type="entry name" value="RNaseH_sf"/>
</dbReference>
<evidence type="ECO:0000256" key="1">
    <source>
        <dbReference type="ARBA" id="ARBA00022839"/>
    </source>
</evidence>
<gene>
    <name evidence="3" type="ORF">HM1_0408</name>
</gene>
<dbReference type="Gene3D" id="3.30.420.10">
    <property type="entry name" value="Ribonuclease H-like superfamily/Ribonuclease H"/>
    <property type="match status" value="1"/>
</dbReference>
<proteinExistence type="predicted"/>
<dbReference type="STRING" id="498761.HM1_0408"/>
<dbReference type="AlphaFoldDB" id="B0TF42"/>
<dbReference type="InterPro" id="IPR013520">
    <property type="entry name" value="Ribonucl_H"/>
</dbReference>
<dbReference type="FunFam" id="3.30.420.10:FF:000045">
    <property type="entry name" value="3'-5' exonuclease DinG"/>
    <property type="match status" value="1"/>
</dbReference>
<dbReference type="EMBL" id="CP000930">
    <property type="protein sequence ID" value="ABZ83025.1"/>
    <property type="molecule type" value="Genomic_DNA"/>
</dbReference>
<keyword evidence="1" id="KW-0269">Exonuclease</keyword>
<name>B0TF42_HELMI</name>
<dbReference type="Proteomes" id="UP000008550">
    <property type="component" value="Chromosome"/>
</dbReference>
<dbReference type="PANTHER" id="PTHR30231">
    <property type="entry name" value="DNA POLYMERASE III SUBUNIT EPSILON"/>
    <property type="match status" value="1"/>
</dbReference>
<dbReference type="GO" id="GO:0003677">
    <property type="term" value="F:DNA binding"/>
    <property type="evidence" value="ECO:0007669"/>
    <property type="project" value="InterPro"/>
</dbReference>
<evidence type="ECO:0000313" key="4">
    <source>
        <dbReference type="Proteomes" id="UP000008550"/>
    </source>
</evidence>
<dbReference type="GO" id="GO:0008408">
    <property type="term" value="F:3'-5' exonuclease activity"/>
    <property type="evidence" value="ECO:0007669"/>
    <property type="project" value="TreeGrafter"/>
</dbReference>
<accession>B0TF42</accession>
<dbReference type="InterPro" id="IPR006054">
    <property type="entry name" value="DnaQ"/>
</dbReference>
<keyword evidence="1" id="KW-0378">Hydrolase</keyword>
<dbReference type="PANTHER" id="PTHR30231:SF41">
    <property type="entry name" value="DNA POLYMERASE III SUBUNIT EPSILON"/>
    <property type="match status" value="1"/>
</dbReference>
<organism evidence="3 4">
    <name type="scientific">Heliobacterium modesticaldum (strain ATCC 51547 / Ice1)</name>
    <dbReference type="NCBI Taxonomy" id="498761"/>
    <lineage>
        <taxon>Bacteria</taxon>
        <taxon>Bacillati</taxon>
        <taxon>Bacillota</taxon>
        <taxon>Clostridia</taxon>
        <taxon>Eubacteriales</taxon>
        <taxon>Heliobacteriaceae</taxon>
        <taxon>Heliomicrobium</taxon>
    </lineage>
</organism>
<keyword evidence="4" id="KW-1185">Reference proteome</keyword>
<dbReference type="SUPFAM" id="SSF53098">
    <property type="entry name" value="Ribonuclease H-like"/>
    <property type="match status" value="1"/>
</dbReference>
<evidence type="ECO:0000259" key="2">
    <source>
        <dbReference type="SMART" id="SM00479"/>
    </source>
</evidence>
<keyword evidence="1" id="KW-0540">Nuclease</keyword>
<reference evidence="3 4" key="1">
    <citation type="journal article" date="2008" name="J. Bacteriol.">
        <title>The genome of Heliobacterium modesticaldum, a phototrophic representative of the Firmicutes containing the simplest photosynthetic apparatus.</title>
        <authorList>
            <person name="Sattley W.M."/>
            <person name="Madigan M.T."/>
            <person name="Swingley W.D."/>
            <person name="Cheung P.C."/>
            <person name="Clocksin K.M."/>
            <person name="Conrad A.L."/>
            <person name="Dejesa L.C."/>
            <person name="Honchak B.M."/>
            <person name="Jung D.O."/>
            <person name="Karbach L.E."/>
            <person name="Kurdoglu A."/>
            <person name="Lahiri S."/>
            <person name="Mastrian S.D."/>
            <person name="Page L.E."/>
            <person name="Taylor H.L."/>
            <person name="Wang Z.T."/>
            <person name="Raymond J."/>
            <person name="Chen M."/>
            <person name="Blankenship R.E."/>
            <person name="Touchman J.W."/>
        </authorList>
    </citation>
    <scope>NUCLEOTIDE SEQUENCE [LARGE SCALE GENOMIC DNA]</scope>
    <source>
        <strain evidence="4">ATCC 51547 / Ice1</strain>
    </source>
</reference>
<dbReference type="GO" id="GO:0003887">
    <property type="term" value="F:DNA-directed DNA polymerase activity"/>
    <property type="evidence" value="ECO:0007669"/>
    <property type="project" value="InterPro"/>
</dbReference>
<dbReference type="InterPro" id="IPR012337">
    <property type="entry name" value="RNaseH-like_sf"/>
</dbReference>
<dbReference type="GO" id="GO:0045004">
    <property type="term" value="P:DNA replication proofreading"/>
    <property type="evidence" value="ECO:0007669"/>
    <property type="project" value="TreeGrafter"/>
</dbReference>
<sequence>MRFFDPVEVSSLIETFRYLFGLERSGFPGRMPEPALSARLVEKCRRNRGRHSPFRLLRDITFVVFDTETTGLSVPNDDVIALGGVALPPGGEGAEWTEDTGKVRVFDRLVNPHRPIPVLAREITGIDDDMVFSQPTIYPVLDDFLDFIDGAVLVAHGIAFDVGFLDKYLRPLRTKLYHPVIDTITLSRVLEPFRAEHSLDALVADYGITPRRRHSALGDAQMTADLFAAMLVRLQKLRQVHTLGDLQRILAQQHL</sequence>
<dbReference type="KEGG" id="hmo:HM1_0408"/>
<dbReference type="HOGENOM" id="CLU_047806_7_0_9"/>
<dbReference type="GO" id="GO:0005829">
    <property type="term" value="C:cytosol"/>
    <property type="evidence" value="ECO:0007669"/>
    <property type="project" value="TreeGrafter"/>
</dbReference>
<dbReference type="Pfam" id="PF00929">
    <property type="entry name" value="RNase_T"/>
    <property type="match status" value="1"/>
</dbReference>
<dbReference type="eggNOG" id="COG2176">
    <property type="taxonomic scope" value="Bacteria"/>
</dbReference>